<keyword evidence="2" id="KW-1185">Reference proteome</keyword>
<evidence type="ECO:0000313" key="1">
    <source>
        <dbReference type="EMBL" id="TCO70252.1"/>
    </source>
</evidence>
<gene>
    <name evidence="1" type="ORF">EV655_11016</name>
</gene>
<evidence type="ECO:0000313" key="2">
    <source>
        <dbReference type="Proteomes" id="UP000295142"/>
    </source>
</evidence>
<proteinExistence type="predicted"/>
<dbReference type="Proteomes" id="UP000295142">
    <property type="component" value="Unassembled WGS sequence"/>
</dbReference>
<comment type="caution">
    <text evidence="1">The sequence shown here is derived from an EMBL/GenBank/DDBJ whole genome shotgun (WGS) entry which is preliminary data.</text>
</comment>
<dbReference type="AlphaFoldDB" id="A0A4R2KD76"/>
<dbReference type="EMBL" id="SLWW01000010">
    <property type="protein sequence ID" value="TCO70252.1"/>
    <property type="molecule type" value="Genomic_DNA"/>
</dbReference>
<protein>
    <submittedName>
        <fullName evidence="1">Uncharacterized protein</fullName>
    </submittedName>
</protein>
<reference evidence="1 2" key="1">
    <citation type="submission" date="2019-03" db="EMBL/GenBank/DDBJ databases">
        <title>Genomic Encyclopedia of Type Strains, Phase IV (KMG-IV): sequencing the most valuable type-strain genomes for metagenomic binning, comparative biology and taxonomic classification.</title>
        <authorList>
            <person name="Goeker M."/>
        </authorList>
    </citation>
    <scope>NUCLEOTIDE SEQUENCE [LARGE SCALE GENOMIC DNA]</scope>
    <source>
        <strain evidence="1 2">DSM 4868</strain>
    </source>
</reference>
<sequence>MIYGFETDDENAAIAALIVYVCWRSRDRAKFKITPDVWGQIERFTKDAAKRAQTIQDFIEALKRPGRMNAPTLQPRYLEVGTRGEIPMMTVINEDGSFREAIQFGADRDLGLREFGTRVIERADAHAVIRTAYRNTAWVVLLVRDRLEREKPIEQHLETVIEGETA</sequence>
<organism evidence="1 2">
    <name type="scientific">Rhodovulum euryhalinum</name>
    <dbReference type="NCBI Taxonomy" id="35805"/>
    <lineage>
        <taxon>Bacteria</taxon>
        <taxon>Pseudomonadati</taxon>
        <taxon>Pseudomonadota</taxon>
        <taxon>Alphaproteobacteria</taxon>
        <taxon>Rhodobacterales</taxon>
        <taxon>Paracoccaceae</taxon>
        <taxon>Rhodovulum</taxon>
    </lineage>
</organism>
<dbReference type="RefSeq" id="WP_132545433.1">
    <property type="nucleotide sequence ID" value="NZ_SLWW01000010.1"/>
</dbReference>
<dbReference type="OrthoDB" id="8479995at2"/>
<name>A0A4R2KD76_9RHOB</name>
<accession>A0A4R2KD76</accession>